<organism evidence="3 4">
    <name type="scientific">Kushneria pakistanensis</name>
    <dbReference type="NCBI Taxonomy" id="1508770"/>
    <lineage>
        <taxon>Bacteria</taxon>
        <taxon>Pseudomonadati</taxon>
        <taxon>Pseudomonadota</taxon>
        <taxon>Gammaproteobacteria</taxon>
        <taxon>Oceanospirillales</taxon>
        <taxon>Halomonadaceae</taxon>
        <taxon>Kushneria</taxon>
    </lineage>
</organism>
<dbReference type="GO" id="GO:0016746">
    <property type="term" value="F:acyltransferase activity"/>
    <property type="evidence" value="ECO:0007669"/>
    <property type="project" value="UniProtKB-KW"/>
</dbReference>
<dbReference type="Proteomes" id="UP000604243">
    <property type="component" value="Unassembled WGS sequence"/>
</dbReference>
<feature type="transmembrane region" description="Helical" evidence="1">
    <location>
        <begin position="296"/>
        <end position="320"/>
    </location>
</feature>
<keyword evidence="1" id="KW-0472">Membrane</keyword>
<dbReference type="RefSeq" id="WP_189517672.1">
    <property type="nucleotide sequence ID" value="NZ_BMZM01000002.1"/>
</dbReference>
<feature type="transmembrane region" description="Helical" evidence="1">
    <location>
        <begin position="273"/>
        <end position="290"/>
    </location>
</feature>
<feature type="domain" description="Acyltransferase 3" evidence="2">
    <location>
        <begin position="4"/>
        <end position="313"/>
    </location>
</feature>
<evidence type="ECO:0000313" key="4">
    <source>
        <dbReference type="Proteomes" id="UP000604243"/>
    </source>
</evidence>
<dbReference type="PANTHER" id="PTHR23028:SF53">
    <property type="entry name" value="ACYL_TRANSF_3 DOMAIN-CONTAINING PROTEIN"/>
    <property type="match status" value="1"/>
</dbReference>
<evidence type="ECO:0000313" key="3">
    <source>
        <dbReference type="EMBL" id="GHC26808.1"/>
    </source>
</evidence>
<evidence type="ECO:0000259" key="2">
    <source>
        <dbReference type="Pfam" id="PF01757"/>
    </source>
</evidence>
<accession>A0ABQ3FK42</accession>
<keyword evidence="3" id="KW-0808">Transferase</keyword>
<protein>
    <submittedName>
        <fullName evidence="3">Acyltransferase</fullName>
    </submittedName>
</protein>
<evidence type="ECO:0000256" key="1">
    <source>
        <dbReference type="SAM" id="Phobius"/>
    </source>
</evidence>
<dbReference type="PANTHER" id="PTHR23028">
    <property type="entry name" value="ACETYLTRANSFERASE"/>
    <property type="match status" value="1"/>
</dbReference>
<gene>
    <name evidence="3" type="ORF">GCM10010082_20090</name>
</gene>
<dbReference type="InterPro" id="IPR050879">
    <property type="entry name" value="Acyltransferase_3"/>
</dbReference>
<feature type="transmembrane region" description="Helical" evidence="1">
    <location>
        <begin position="183"/>
        <end position="202"/>
    </location>
</feature>
<keyword evidence="1" id="KW-1133">Transmembrane helix</keyword>
<feature type="transmembrane region" description="Helical" evidence="1">
    <location>
        <begin position="48"/>
        <end position="67"/>
    </location>
</feature>
<dbReference type="Pfam" id="PF01757">
    <property type="entry name" value="Acyl_transf_3"/>
    <property type="match status" value="1"/>
</dbReference>
<keyword evidence="4" id="KW-1185">Reference proteome</keyword>
<feature type="transmembrane region" description="Helical" evidence="1">
    <location>
        <begin position="214"/>
        <end position="230"/>
    </location>
</feature>
<feature type="transmembrane region" description="Helical" evidence="1">
    <location>
        <begin position="131"/>
        <end position="153"/>
    </location>
</feature>
<reference evidence="4" key="1">
    <citation type="journal article" date="2019" name="Int. J. Syst. Evol. Microbiol.">
        <title>The Global Catalogue of Microorganisms (GCM) 10K type strain sequencing project: providing services to taxonomists for standard genome sequencing and annotation.</title>
        <authorList>
            <consortium name="The Broad Institute Genomics Platform"/>
            <consortium name="The Broad Institute Genome Sequencing Center for Infectious Disease"/>
            <person name="Wu L."/>
            <person name="Ma J."/>
        </authorList>
    </citation>
    <scope>NUCLEOTIDE SEQUENCE [LARGE SCALE GENOMIC DNA]</scope>
    <source>
        <strain evidence="4">KCTC 42082</strain>
    </source>
</reference>
<dbReference type="EMBL" id="BMZM01000002">
    <property type="protein sequence ID" value="GHC26808.1"/>
    <property type="molecule type" value="Genomic_DNA"/>
</dbReference>
<feature type="transmembrane region" description="Helical" evidence="1">
    <location>
        <begin position="236"/>
        <end position="253"/>
    </location>
</feature>
<keyword evidence="3" id="KW-0012">Acyltransferase</keyword>
<feature type="transmembrane region" description="Helical" evidence="1">
    <location>
        <begin position="7"/>
        <end position="28"/>
    </location>
</feature>
<keyword evidence="1" id="KW-0812">Transmembrane</keyword>
<dbReference type="InterPro" id="IPR002656">
    <property type="entry name" value="Acyl_transf_3_dom"/>
</dbReference>
<proteinExistence type="predicted"/>
<feature type="transmembrane region" description="Helical" evidence="1">
    <location>
        <begin position="160"/>
        <end position="177"/>
    </location>
</feature>
<feature type="transmembrane region" description="Helical" evidence="1">
    <location>
        <begin position="79"/>
        <end position="98"/>
    </location>
</feature>
<sequence length="338" mass="38324">MLISVQALRAFAAWLVVFHHFMQVFFNFEADTPAGQLFSTRGQMGVDIFFVISGFVIYITTAGRSMNTLRFLWQRAARIVPVYWFYTAVTTAILFFASDLMPDYGLDLPSLIMGLLFIPNENPAGFGDYPILPVGWTLNFEMMFYLIFALSFLLPARARLWAVIVMIALLNLALSRLDMISSFYADPIIYEFLLGLGVGMLYHHGRLAPATTRSPWILLALGCVALMLCFTDQSAWRLAVWGLPAALLVIAMIRLEPIFTRCHGLRRMGDQSYSVYLVHVIVLWLANALLHEHWGLPAWLTLAISVVIIAMLSWVSFELLEKQLARWLKPPRRSPQPA</sequence>
<comment type="caution">
    <text evidence="3">The sequence shown here is derived from an EMBL/GenBank/DDBJ whole genome shotgun (WGS) entry which is preliminary data.</text>
</comment>
<name>A0ABQ3FK42_9GAMM</name>